<dbReference type="PANTHER" id="PTHR43215:SF14">
    <property type="entry name" value="RADIAL SPOKE HEAD 1 HOMOLOG"/>
    <property type="match status" value="1"/>
</dbReference>
<evidence type="ECO:0000256" key="2">
    <source>
        <dbReference type="SAM" id="Phobius"/>
    </source>
</evidence>
<evidence type="ECO:0000313" key="4">
    <source>
        <dbReference type="Proteomes" id="UP000461595"/>
    </source>
</evidence>
<dbReference type="InterPro" id="IPR014590">
    <property type="entry name" value="UCP034300_MORN_rpt-cont"/>
</dbReference>
<dbReference type="SUPFAM" id="SSF82185">
    <property type="entry name" value="Histone H3 K4-specific methyltransferase SET7/9 N-terminal domain"/>
    <property type="match status" value="1"/>
</dbReference>
<evidence type="ECO:0000256" key="1">
    <source>
        <dbReference type="ARBA" id="ARBA00022737"/>
    </source>
</evidence>
<keyword evidence="1" id="KW-0677">Repeat</keyword>
<gene>
    <name evidence="3" type="ORF">E5983_01175</name>
</gene>
<protein>
    <recommendedName>
        <fullName evidence="5">MORN repeat protein</fullName>
    </recommendedName>
</protein>
<keyword evidence="2" id="KW-0472">Membrane</keyword>
<name>A0A7X3KB63_9STRE</name>
<dbReference type="AlphaFoldDB" id="A0A7X3KB63"/>
<proteinExistence type="predicted"/>
<dbReference type="PIRSF" id="PIRSF034300">
    <property type="entry name" value="UCP034300"/>
    <property type="match status" value="1"/>
</dbReference>
<evidence type="ECO:0008006" key="5">
    <source>
        <dbReference type="Google" id="ProtNLM"/>
    </source>
</evidence>
<evidence type="ECO:0000313" key="3">
    <source>
        <dbReference type="EMBL" id="MVX58286.1"/>
    </source>
</evidence>
<dbReference type="Proteomes" id="UP000461595">
    <property type="component" value="Unassembled WGS sequence"/>
</dbReference>
<keyword evidence="2" id="KW-1133">Transmembrane helix</keyword>
<dbReference type="InterPro" id="IPR003409">
    <property type="entry name" value="MORN"/>
</dbReference>
<keyword evidence="2" id="KW-0812">Transmembrane</keyword>
<reference evidence="3 4" key="1">
    <citation type="submission" date="2019-12" db="EMBL/GenBank/DDBJ databases">
        <title>Microbes associate with the intestines of laboratory mice.</title>
        <authorList>
            <person name="Navarre W."/>
            <person name="Wong E."/>
        </authorList>
    </citation>
    <scope>NUCLEOTIDE SEQUENCE [LARGE SCALE GENOMIC DNA]</scope>
    <source>
        <strain evidence="3 4">NM51_B2-22</strain>
    </source>
</reference>
<dbReference type="SMART" id="SM00698">
    <property type="entry name" value="MORN"/>
    <property type="match status" value="3"/>
</dbReference>
<dbReference type="OrthoDB" id="2593410at2"/>
<sequence>MAGQVAKKKPTASKGIRWKRSGFELMTGLVILLCALWVFASGIPMRGKIALNDGKMTYEGTLVRGKITGQGKLTYENGDVYEGEFKNGAFQGHGTFKSKDGWRYTGQFTNGKPDGKGELVTEDKVAYTGTFKQGIYQDEN</sequence>
<dbReference type="Pfam" id="PF02493">
    <property type="entry name" value="MORN"/>
    <property type="match status" value="3"/>
</dbReference>
<comment type="caution">
    <text evidence="3">The sequence shown here is derived from an EMBL/GenBank/DDBJ whole genome shotgun (WGS) entry which is preliminary data.</text>
</comment>
<organism evidence="3 4">
    <name type="scientific">Streptococcus danieliae</name>
    <dbReference type="NCBI Taxonomy" id="747656"/>
    <lineage>
        <taxon>Bacteria</taxon>
        <taxon>Bacillati</taxon>
        <taxon>Bacillota</taxon>
        <taxon>Bacilli</taxon>
        <taxon>Lactobacillales</taxon>
        <taxon>Streptococcaceae</taxon>
        <taxon>Streptococcus</taxon>
    </lineage>
</organism>
<dbReference type="PANTHER" id="PTHR43215">
    <property type="entry name" value="RADIAL SPOKE HEAD 1 HOMOLOG"/>
    <property type="match status" value="1"/>
</dbReference>
<dbReference type="RefSeq" id="WP_160332114.1">
    <property type="nucleotide sequence ID" value="NZ_JAOBSU010000039.1"/>
</dbReference>
<dbReference type="EMBL" id="WSRS01000005">
    <property type="protein sequence ID" value="MVX58286.1"/>
    <property type="molecule type" value="Genomic_DNA"/>
</dbReference>
<accession>A0A7X3KB63</accession>
<dbReference type="Gene3D" id="2.20.110.10">
    <property type="entry name" value="Histone H3 K4-specific methyltransferase SET7/9 N-terminal domain"/>
    <property type="match status" value="2"/>
</dbReference>
<feature type="transmembrane region" description="Helical" evidence="2">
    <location>
        <begin position="21"/>
        <end position="40"/>
    </location>
</feature>